<feature type="transmembrane region" description="Helical" evidence="1">
    <location>
        <begin position="147"/>
        <end position="167"/>
    </location>
</feature>
<dbReference type="Proteomes" id="UP000681340">
    <property type="component" value="Unassembled WGS sequence"/>
</dbReference>
<dbReference type="AlphaFoldDB" id="A0A919SAD2"/>
<dbReference type="GO" id="GO:0052621">
    <property type="term" value="F:diguanylate cyclase activity"/>
    <property type="evidence" value="ECO:0007669"/>
    <property type="project" value="TreeGrafter"/>
</dbReference>
<evidence type="ECO:0000313" key="4">
    <source>
        <dbReference type="Proteomes" id="UP000681340"/>
    </source>
</evidence>
<dbReference type="FunFam" id="3.30.70.270:FF:000001">
    <property type="entry name" value="Diguanylate cyclase domain protein"/>
    <property type="match status" value="1"/>
</dbReference>
<dbReference type="GO" id="GO:0005886">
    <property type="term" value="C:plasma membrane"/>
    <property type="evidence" value="ECO:0007669"/>
    <property type="project" value="TreeGrafter"/>
</dbReference>
<dbReference type="InterPro" id="IPR043128">
    <property type="entry name" value="Rev_trsase/Diguanyl_cyclase"/>
</dbReference>
<protein>
    <recommendedName>
        <fullName evidence="2">GGDEF domain-containing protein</fullName>
    </recommendedName>
</protein>
<feature type="transmembrane region" description="Helical" evidence="1">
    <location>
        <begin position="122"/>
        <end position="141"/>
    </location>
</feature>
<dbReference type="InterPro" id="IPR050469">
    <property type="entry name" value="Diguanylate_Cyclase"/>
</dbReference>
<dbReference type="SMART" id="SM00267">
    <property type="entry name" value="GGDEF"/>
    <property type="match status" value="1"/>
</dbReference>
<reference evidence="3" key="1">
    <citation type="submission" date="2021-03" db="EMBL/GenBank/DDBJ databases">
        <title>Whole genome shotgun sequence of Actinoplanes auranticolor NBRC 12245.</title>
        <authorList>
            <person name="Komaki H."/>
            <person name="Tamura T."/>
        </authorList>
    </citation>
    <scope>NUCLEOTIDE SEQUENCE</scope>
    <source>
        <strain evidence="3">NBRC 12245</strain>
    </source>
</reference>
<feature type="transmembrane region" description="Helical" evidence="1">
    <location>
        <begin position="45"/>
        <end position="66"/>
    </location>
</feature>
<accession>A0A919SAD2</accession>
<dbReference type="PANTHER" id="PTHR45138:SF9">
    <property type="entry name" value="DIGUANYLATE CYCLASE DGCM-RELATED"/>
    <property type="match status" value="1"/>
</dbReference>
<dbReference type="GO" id="GO:0043709">
    <property type="term" value="P:cell adhesion involved in single-species biofilm formation"/>
    <property type="evidence" value="ECO:0007669"/>
    <property type="project" value="TreeGrafter"/>
</dbReference>
<dbReference type="RefSeq" id="WP_212989324.1">
    <property type="nucleotide sequence ID" value="NZ_BAABEA010000008.1"/>
</dbReference>
<evidence type="ECO:0000259" key="2">
    <source>
        <dbReference type="PROSITE" id="PS50887"/>
    </source>
</evidence>
<keyword evidence="4" id="KW-1185">Reference proteome</keyword>
<dbReference type="EMBL" id="BOQL01000026">
    <property type="protein sequence ID" value="GIM68841.1"/>
    <property type="molecule type" value="Genomic_DNA"/>
</dbReference>
<dbReference type="CDD" id="cd01949">
    <property type="entry name" value="GGDEF"/>
    <property type="match status" value="1"/>
</dbReference>
<keyword evidence="1" id="KW-0472">Membrane</keyword>
<evidence type="ECO:0000313" key="3">
    <source>
        <dbReference type="EMBL" id="GIM68841.1"/>
    </source>
</evidence>
<sequence length="357" mass="38118">MSLRVRAPAYELRDLHGASRAVAYLTLAAAPYVFVTSYIDPGVNLITLIVAGVISVLMAFASVLCFRRPTAVPRVSWFIAPILATSVVAGLNFATHDASTGSQLFYLWPILYAANFLSRRVLILNLLLVYAGDAATVFAVLGPRRGASDWVAMVLAMTMSATVVQSLRARADRLRDVLERQANADHLTGLANRRYFDDALVAEGAWARRTDGSLALLTIDLDHFKAINDTFGHAEGDRVLQAVADAMRKVAGETGVAARLGGDEFVMLRRMGRRAAVGVADALRSAIADRTDLLGGAPGVSIGIAVLPGDVSTVEDLVAASDAALYEAKTSGRGRVSVAGERHNVDQMPSFVPDPRL</sequence>
<dbReference type="PANTHER" id="PTHR45138">
    <property type="entry name" value="REGULATORY COMPONENTS OF SENSORY TRANSDUCTION SYSTEM"/>
    <property type="match status" value="1"/>
</dbReference>
<keyword evidence="1" id="KW-1133">Transmembrane helix</keyword>
<dbReference type="InterPro" id="IPR000160">
    <property type="entry name" value="GGDEF_dom"/>
</dbReference>
<proteinExistence type="predicted"/>
<keyword evidence="1" id="KW-0812">Transmembrane</keyword>
<dbReference type="SUPFAM" id="SSF55073">
    <property type="entry name" value="Nucleotide cyclase"/>
    <property type="match status" value="1"/>
</dbReference>
<comment type="caution">
    <text evidence="3">The sequence shown here is derived from an EMBL/GenBank/DDBJ whole genome shotgun (WGS) entry which is preliminary data.</text>
</comment>
<dbReference type="Gene3D" id="3.30.70.270">
    <property type="match status" value="1"/>
</dbReference>
<organism evidence="3 4">
    <name type="scientific">Actinoplanes auranticolor</name>
    <dbReference type="NCBI Taxonomy" id="47988"/>
    <lineage>
        <taxon>Bacteria</taxon>
        <taxon>Bacillati</taxon>
        <taxon>Actinomycetota</taxon>
        <taxon>Actinomycetes</taxon>
        <taxon>Micromonosporales</taxon>
        <taxon>Micromonosporaceae</taxon>
        <taxon>Actinoplanes</taxon>
    </lineage>
</organism>
<dbReference type="Pfam" id="PF00990">
    <property type="entry name" value="GGDEF"/>
    <property type="match status" value="1"/>
</dbReference>
<feature type="domain" description="GGDEF" evidence="2">
    <location>
        <begin position="212"/>
        <end position="341"/>
    </location>
</feature>
<gene>
    <name evidence="3" type="ORF">Aau02nite_33490</name>
</gene>
<dbReference type="GO" id="GO:1902201">
    <property type="term" value="P:negative regulation of bacterial-type flagellum-dependent cell motility"/>
    <property type="evidence" value="ECO:0007669"/>
    <property type="project" value="TreeGrafter"/>
</dbReference>
<evidence type="ECO:0000256" key="1">
    <source>
        <dbReference type="SAM" id="Phobius"/>
    </source>
</evidence>
<feature type="transmembrane region" description="Helical" evidence="1">
    <location>
        <begin position="75"/>
        <end position="94"/>
    </location>
</feature>
<dbReference type="PROSITE" id="PS50887">
    <property type="entry name" value="GGDEF"/>
    <property type="match status" value="1"/>
</dbReference>
<dbReference type="InterPro" id="IPR029787">
    <property type="entry name" value="Nucleotide_cyclase"/>
</dbReference>
<dbReference type="NCBIfam" id="TIGR00254">
    <property type="entry name" value="GGDEF"/>
    <property type="match status" value="1"/>
</dbReference>
<feature type="transmembrane region" description="Helical" evidence="1">
    <location>
        <begin position="21"/>
        <end position="39"/>
    </location>
</feature>
<name>A0A919SAD2_9ACTN</name>